<protein>
    <recommendedName>
        <fullName evidence="1">p55 C-terminal domain-containing protein</fullName>
    </recommendedName>
</protein>
<dbReference type="KEGG" id="vg:26969570"/>
<dbReference type="Proteomes" id="UP000217939">
    <property type="component" value="Genome"/>
</dbReference>
<evidence type="ECO:0000313" key="2">
    <source>
        <dbReference type="EMBL" id="AIK23036.1"/>
    </source>
</evidence>
<dbReference type="Pfam" id="PF21705">
    <property type="entry name" value="p55_CTD"/>
    <property type="match status" value="1"/>
</dbReference>
<keyword evidence="3" id="KW-1185">Reference proteome</keyword>
<sequence>MASVFESVRDEKRKALIEMEVRNRTQDLKAIKSLTKKCEIKLSNYHGRLLCCIDGPDVFNTCTHVTTWEPKSGRVRVMNVLGLYQEALENTILNEIVDNMGEDKLVYGVFEMMFLVDLVTLYEINPKELISYAVERFDDLITQYRFQSVEQAISSCRNCYLFYKKFVKSDYKGTIEHFVLVEKCHIYSQMINNMDAITYLQINEDLYNLVIEFIKNYKHGQSMLLLKNKLEGDDMERLKTAFNQLIEPISDKVEHKLDYLGRSSTGYETYGLNHIPLLGIDKKTDFFYYKVPVPVTEFNSIVESVSKNISNEDDIDETCYGSKYIPKEFKKHVLNQYRRLNKTIKLDNLTLYLISFNLLDYCRIYRRPLEMDFEPKLLVNVRTALKGAISDQKSIVNELKNKDGYLINRLLCEEFPVVPVKYYDHTRNVRSTTKKDKDSCLIDFTDCFEQKNANSKKTISSSSFIKKGSVSINTEHKL</sequence>
<dbReference type="EMBL" id="KJ939628">
    <property type="protein sequence ID" value="AIK23036.1"/>
    <property type="molecule type" value="Genomic_RNA"/>
</dbReference>
<organism evidence="2 3">
    <name type="scientific">Emaravirus tritici</name>
    <dbReference type="NCBI Taxonomy" id="1980428"/>
    <lineage>
        <taxon>Viruses</taxon>
        <taxon>Riboviria</taxon>
        <taxon>Orthornavirae</taxon>
        <taxon>Negarnaviricota</taxon>
        <taxon>Polyploviricotina</taxon>
        <taxon>Bunyaviricetes</taxon>
        <taxon>Elliovirales</taxon>
        <taxon>Fimoviridae</taxon>
        <taxon>Emaravirus</taxon>
    </lineage>
</organism>
<dbReference type="InterPro" id="IPR048854">
    <property type="entry name" value="p55_CTD"/>
</dbReference>
<feature type="domain" description="p55 C-terminal" evidence="1">
    <location>
        <begin position="283"/>
        <end position="358"/>
    </location>
</feature>
<dbReference type="RefSeq" id="YP_009237259.1">
    <property type="nucleotide sequence ID" value="NC_029552.1"/>
</dbReference>
<evidence type="ECO:0000259" key="1">
    <source>
        <dbReference type="Pfam" id="PF21705"/>
    </source>
</evidence>
<dbReference type="GeneID" id="26969570"/>
<name>A0A076V805_9VIRU</name>
<accession>A0A076V805</accession>
<evidence type="ECO:0000313" key="3">
    <source>
        <dbReference type="Proteomes" id="UP000217939"/>
    </source>
</evidence>
<reference evidence="2 3" key="1">
    <citation type="journal article" date="2014" name="J. Virol.">
        <title>An eriophyid mite-transmitted plant virus contains eight genomic RNA segments with unusual heterogeneity in the nucleocapsid protein.</title>
        <authorList>
            <person name="Tatineni S."/>
            <person name="McMechan A.J."/>
            <person name="Wosula E.N."/>
            <person name="Wegulo S.N."/>
            <person name="Graybosch R.A."/>
            <person name="French R."/>
            <person name="Hein G.L."/>
        </authorList>
    </citation>
    <scope>NUCLEOTIDE SEQUENCE [LARGE SCALE GENOMIC DNA]</scope>
    <source>
        <strain evidence="2">Nebraska</strain>
    </source>
</reference>
<proteinExistence type="predicted"/>